<dbReference type="SUPFAM" id="SSF57850">
    <property type="entry name" value="RING/U-box"/>
    <property type="match status" value="1"/>
</dbReference>
<keyword evidence="10" id="KW-1185">Reference proteome</keyword>
<evidence type="ECO:0000313" key="10">
    <source>
        <dbReference type="Proteomes" id="UP000053660"/>
    </source>
</evidence>
<evidence type="ECO:0000256" key="7">
    <source>
        <dbReference type="ARBA" id="ARBA00022833"/>
    </source>
</evidence>
<dbReference type="GO" id="GO:0008270">
    <property type="term" value="F:zinc ion binding"/>
    <property type="evidence" value="ECO:0007669"/>
    <property type="project" value="UniProtKB-KW"/>
</dbReference>
<dbReference type="InterPro" id="IPR044066">
    <property type="entry name" value="TRIAD_supradom"/>
</dbReference>
<keyword evidence="7" id="KW-0862">Zinc</keyword>
<evidence type="ECO:0000256" key="3">
    <source>
        <dbReference type="ARBA" id="ARBA00022723"/>
    </source>
</evidence>
<evidence type="ECO:0000256" key="4">
    <source>
        <dbReference type="ARBA" id="ARBA00022737"/>
    </source>
</evidence>
<organism evidence="9 10">
    <name type="scientific">Oesophagostomum dentatum</name>
    <name type="common">Nodular worm</name>
    <dbReference type="NCBI Taxonomy" id="61180"/>
    <lineage>
        <taxon>Eukaryota</taxon>
        <taxon>Metazoa</taxon>
        <taxon>Ecdysozoa</taxon>
        <taxon>Nematoda</taxon>
        <taxon>Chromadorea</taxon>
        <taxon>Rhabditida</taxon>
        <taxon>Rhabditina</taxon>
        <taxon>Rhabditomorpha</taxon>
        <taxon>Strongyloidea</taxon>
        <taxon>Strongylidae</taxon>
        <taxon>Oesophagostomum</taxon>
    </lineage>
</organism>
<protein>
    <recommendedName>
        <fullName evidence="8">RING-type domain-containing protein</fullName>
    </recommendedName>
</protein>
<keyword evidence="2" id="KW-0808">Transferase</keyword>
<keyword evidence="5" id="KW-0863">Zinc-finger</keyword>
<evidence type="ECO:0000256" key="2">
    <source>
        <dbReference type="ARBA" id="ARBA00022679"/>
    </source>
</evidence>
<dbReference type="Gene3D" id="1.20.120.1750">
    <property type="match status" value="1"/>
</dbReference>
<name>A0A0B1T7Z7_OESDE</name>
<dbReference type="AlphaFoldDB" id="A0A0B1T7Z7"/>
<dbReference type="EMBL" id="KN551467">
    <property type="protein sequence ID" value="KHJ92266.1"/>
    <property type="molecule type" value="Genomic_DNA"/>
</dbReference>
<keyword evidence="4" id="KW-0677">Repeat</keyword>
<feature type="domain" description="RING-type" evidence="8">
    <location>
        <begin position="1"/>
        <end position="119"/>
    </location>
</feature>
<evidence type="ECO:0000259" key="8">
    <source>
        <dbReference type="PROSITE" id="PS51873"/>
    </source>
</evidence>
<evidence type="ECO:0000256" key="1">
    <source>
        <dbReference type="ARBA" id="ARBA00004906"/>
    </source>
</evidence>
<gene>
    <name evidence="9" type="ORF">OESDEN_07852</name>
</gene>
<dbReference type="OrthoDB" id="1431934at2759"/>
<comment type="pathway">
    <text evidence="1">Protein modification; protein ubiquitination.</text>
</comment>
<dbReference type="Pfam" id="PF22191">
    <property type="entry name" value="IBR_1"/>
    <property type="match status" value="1"/>
</dbReference>
<keyword evidence="6" id="KW-0833">Ubl conjugation pathway</keyword>
<accession>A0A0B1T7Z7</accession>
<proteinExistence type="predicted"/>
<reference evidence="9 10" key="1">
    <citation type="submission" date="2014-03" db="EMBL/GenBank/DDBJ databases">
        <title>Draft genome of the hookworm Oesophagostomum dentatum.</title>
        <authorList>
            <person name="Mitreva M."/>
        </authorList>
    </citation>
    <scope>NUCLEOTIDE SEQUENCE [LARGE SCALE GENOMIC DNA]</scope>
    <source>
        <strain evidence="9 10">OD-Hann</strain>
    </source>
</reference>
<sequence>MTAESEDEGETWGLREVTLNEYLRATPEERLRMSKWYGGIEKLEAKMEEAIKKSDYSSFIWVQKNSRKCPQCSIPIQKAEGCNNMVCTMCDTLFCYKCGEIISRNITFPYYLVKCLILLAHFFPGKSGTQVAKLYIIAPPVQYSSNFWKKVRRIHAELKSCRLEEIEIYYSENGISVGRRGLVYPYTS</sequence>
<evidence type="ECO:0000256" key="6">
    <source>
        <dbReference type="ARBA" id="ARBA00022786"/>
    </source>
</evidence>
<dbReference type="Proteomes" id="UP000053660">
    <property type="component" value="Unassembled WGS sequence"/>
</dbReference>
<dbReference type="PROSITE" id="PS51873">
    <property type="entry name" value="TRIAD"/>
    <property type="match status" value="1"/>
</dbReference>
<evidence type="ECO:0000256" key="5">
    <source>
        <dbReference type="ARBA" id="ARBA00022771"/>
    </source>
</evidence>
<keyword evidence="3" id="KW-0479">Metal-binding</keyword>
<evidence type="ECO:0000313" key="9">
    <source>
        <dbReference type="EMBL" id="KHJ92266.1"/>
    </source>
</evidence>
<dbReference type="GO" id="GO:0016740">
    <property type="term" value="F:transferase activity"/>
    <property type="evidence" value="ECO:0007669"/>
    <property type="project" value="UniProtKB-KW"/>
</dbReference>
<dbReference type="PANTHER" id="PTHR22770">
    <property type="entry name" value="UBIQUITIN CONJUGATING ENZYME 7 INTERACTING PROTEIN-RELATED"/>
    <property type="match status" value="1"/>
</dbReference>
<dbReference type="InterPro" id="IPR051628">
    <property type="entry name" value="LUBAC_E3_Ligases"/>
</dbReference>